<keyword evidence="4" id="KW-1185">Reference proteome</keyword>
<dbReference type="AlphaFoldDB" id="A0A8H8A1F0"/>
<dbReference type="Proteomes" id="UP000673691">
    <property type="component" value="Unassembled WGS sequence"/>
</dbReference>
<evidence type="ECO:0000259" key="2">
    <source>
        <dbReference type="PROSITE" id="PS50102"/>
    </source>
</evidence>
<accession>A0A8H8A1F0</accession>
<dbReference type="PANTHER" id="PTHR48034">
    <property type="entry name" value="TRANSFORMER-2 SEX-DETERMINING PROTEIN-RELATED"/>
    <property type="match status" value="1"/>
</dbReference>
<evidence type="ECO:0000313" key="3">
    <source>
        <dbReference type="EMBL" id="KAG5463170.1"/>
    </source>
</evidence>
<dbReference type="InterPro" id="IPR050441">
    <property type="entry name" value="RBM"/>
</dbReference>
<dbReference type="OrthoDB" id="6159137at2759"/>
<dbReference type="InterPro" id="IPR000504">
    <property type="entry name" value="RRM_dom"/>
</dbReference>
<evidence type="ECO:0000313" key="4">
    <source>
        <dbReference type="Proteomes" id="UP000673691"/>
    </source>
</evidence>
<feature type="domain" description="RRM" evidence="2">
    <location>
        <begin position="1"/>
        <end position="56"/>
    </location>
</feature>
<dbReference type="InterPro" id="IPR035979">
    <property type="entry name" value="RBD_domain_sf"/>
</dbReference>
<keyword evidence="1" id="KW-0694">RNA-binding</keyword>
<protein>
    <recommendedName>
        <fullName evidence="2">RRM domain-containing protein</fullName>
    </recommendedName>
</protein>
<dbReference type="Gene3D" id="3.30.70.330">
    <property type="match status" value="1"/>
</dbReference>
<dbReference type="EMBL" id="JAEFCI010001037">
    <property type="protein sequence ID" value="KAG5463170.1"/>
    <property type="molecule type" value="Genomic_DNA"/>
</dbReference>
<dbReference type="PROSITE" id="PS50102">
    <property type="entry name" value="RRM"/>
    <property type="match status" value="1"/>
</dbReference>
<evidence type="ECO:0000256" key="1">
    <source>
        <dbReference type="PROSITE-ProRule" id="PRU00176"/>
    </source>
</evidence>
<sequence>MTAVTKVSVITDPHTRESRGFAFVTFDNPDGAENAVQSANGIELHGRTMKIEIARSTRPRTPTPGRYVGDVGSSSVILHILLYLPPNRVAVCRAAFHRA</sequence>
<gene>
    <name evidence="3" type="ORF">BJ554DRAFT_1324</name>
</gene>
<organism evidence="3 4">
    <name type="scientific">Olpidium bornovanus</name>
    <dbReference type="NCBI Taxonomy" id="278681"/>
    <lineage>
        <taxon>Eukaryota</taxon>
        <taxon>Fungi</taxon>
        <taxon>Fungi incertae sedis</taxon>
        <taxon>Olpidiomycota</taxon>
        <taxon>Olpidiomycotina</taxon>
        <taxon>Olpidiomycetes</taxon>
        <taxon>Olpidiales</taxon>
        <taxon>Olpidiaceae</taxon>
        <taxon>Olpidium</taxon>
    </lineage>
</organism>
<dbReference type="SUPFAM" id="SSF54928">
    <property type="entry name" value="RNA-binding domain, RBD"/>
    <property type="match status" value="1"/>
</dbReference>
<dbReference type="GO" id="GO:0003723">
    <property type="term" value="F:RNA binding"/>
    <property type="evidence" value="ECO:0007669"/>
    <property type="project" value="UniProtKB-UniRule"/>
</dbReference>
<dbReference type="InterPro" id="IPR012677">
    <property type="entry name" value="Nucleotide-bd_a/b_plait_sf"/>
</dbReference>
<dbReference type="Pfam" id="PF00076">
    <property type="entry name" value="RRM_1"/>
    <property type="match status" value="1"/>
</dbReference>
<comment type="caution">
    <text evidence="3">The sequence shown here is derived from an EMBL/GenBank/DDBJ whole genome shotgun (WGS) entry which is preliminary data.</text>
</comment>
<reference evidence="3 4" key="1">
    <citation type="journal article" name="Sci. Rep.">
        <title>Genome-scale phylogenetic analyses confirm Olpidium as the closest living zoosporic fungus to the non-flagellated, terrestrial fungi.</title>
        <authorList>
            <person name="Chang Y."/>
            <person name="Rochon D."/>
            <person name="Sekimoto S."/>
            <person name="Wang Y."/>
            <person name="Chovatia M."/>
            <person name="Sandor L."/>
            <person name="Salamov A."/>
            <person name="Grigoriev I.V."/>
            <person name="Stajich J.E."/>
            <person name="Spatafora J.W."/>
        </authorList>
    </citation>
    <scope>NUCLEOTIDE SEQUENCE [LARGE SCALE GENOMIC DNA]</scope>
    <source>
        <strain evidence="3">S191</strain>
    </source>
</reference>
<name>A0A8H8A1F0_9FUNG</name>
<proteinExistence type="predicted"/>